<feature type="transmembrane region" description="Helical" evidence="1">
    <location>
        <begin position="383"/>
        <end position="407"/>
    </location>
</feature>
<keyword evidence="4" id="KW-1185">Reference proteome</keyword>
<keyword evidence="1" id="KW-1133">Transmembrane helix</keyword>
<dbReference type="HOGENOM" id="CLU_550170_0_0_1"/>
<dbReference type="EnsemblMetazoa" id="HelroT161948">
    <property type="protein sequence ID" value="HelroP161948"/>
    <property type="gene ID" value="HelroG161948"/>
</dbReference>
<evidence type="ECO:0000313" key="2">
    <source>
        <dbReference type="EMBL" id="ESO02658.1"/>
    </source>
</evidence>
<dbReference type="EMBL" id="KB096742">
    <property type="protein sequence ID" value="ESO02658.1"/>
    <property type="molecule type" value="Genomic_DNA"/>
</dbReference>
<accession>T1ES25</accession>
<dbReference type="CTD" id="20199375"/>
<keyword evidence="1" id="KW-0812">Transmembrane</keyword>
<reference evidence="3" key="3">
    <citation type="submission" date="2015-06" db="UniProtKB">
        <authorList>
            <consortium name="EnsemblMetazoa"/>
        </authorList>
    </citation>
    <scope>IDENTIFICATION</scope>
</reference>
<protein>
    <submittedName>
        <fullName evidence="2 3">Uncharacterized protein</fullName>
    </submittedName>
</protein>
<evidence type="ECO:0000256" key="1">
    <source>
        <dbReference type="SAM" id="Phobius"/>
    </source>
</evidence>
<dbReference type="InParanoid" id="T1ES25"/>
<name>T1ES25_HELRO</name>
<evidence type="ECO:0000313" key="4">
    <source>
        <dbReference type="Proteomes" id="UP000015101"/>
    </source>
</evidence>
<dbReference type="EMBL" id="AMQM01000981">
    <property type="status" value="NOT_ANNOTATED_CDS"/>
    <property type="molecule type" value="Genomic_DNA"/>
</dbReference>
<dbReference type="AlphaFoldDB" id="T1ES25"/>
<organism evidence="3 4">
    <name type="scientific">Helobdella robusta</name>
    <name type="common">Californian leech</name>
    <dbReference type="NCBI Taxonomy" id="6412"/>
    <lineage>
        <taxon>Eukaryota</taxon>
        <taxon>Metazoa</taxon>
        <taxon>Spiralia</taxon>
        <taxon>Lophotrochozoa</taxon>
        <taxon>Annelida</taxon>
        <taxon>Clitellata</taxon>
        <taxon>Hirudinea</taxon>
        <taxon>Rhynchobdellida</taxon>
        <taxon>Glossiphoniidae</taxon>
        <taxon>Helobdella</taxon>
    </lineage>
</organism>
<gene>
    <name evidence="3" type="primary">20199375</name>
    <name evidence="2" type="ORF">HELRODRAFT_161948</name>
</gene>
<evidence type="ECO:0000313" key="3">
    <source>
        <dbReference type="EnsemblMetazoa" id="HelroP161948"/>
    </source>
</evidence>
<dbReference type="EMBL" id="AMQM01000980">
    <property type="status" value="NOT_ANNOTATED_CDS"/>
    <property type="molecule type" value="Genomic_DNA"/>
</dbReference>
<keyword evidence="1" id="KW-0472">Membrane</keyword>
<reference evidence="4" key="1">
    <citation type="submission" date="2012-12" db="EMBL/GenBank/DDBJ databases">
        <authorList>
            <person name="Hellsten U."/>
            <person name="Grimwood J."/>
            <person name="Chapman J.A."/>
            <person name="Shapiro H."/>
            <person name="Aerts A."/>
            <person name="Otillar R.P."/>
            <person name="Terry A.Y."/>
            <person name="Boore J.L."/>
            <person name="Simakov O."/>
            <person name="Marletaz F."/>
            <person name="Cho S.-J."/>
            <person name="Edsinger-Gonzales E."/>
            <person name="Havlak P."/>
            <person name="Kuo D.-H."/>
            <person name="Larsson T."/>
            <person name="Lv J."/>
            <person name="Arendt D."/>
            <person name="Savage R."/>
            <person name="Osoegawa K."/>
            <person name="de Jong P."/>
            <person name="Lindberg D.R."/>
            <person name="Seaver E.C."/>
            <person name="Weisblat D.A."/>
            <person name="Putnam N.H."/>
            <person name="Grigoriev I.V."/>
            <person name="Rokhsar D.S."/>
        </authorList>
    </citation>
    <scope>NUCLEOTIDE SEQUENCE</scope>
</reference>
<dbReference type="GeneID" id="20199375"/>
<proteinExistence type="predicted"/>
<dbReference type="Proteomes" id="UP000015101">
    <property type="component" value="Unassembled WGS sequence"/>
</dbReference>
<reference evidence="2 4" key="2">
    <citation type="journal article" date="2013" name="Nature">
        <title>Insights into bilaterian evolution from three spiralian genomes.</title>
        <authorList>
            <person name="Simakov O."/>
            <person name="Marletaz F."/>
            <person name="Cho S.J."/>
            <person name="Edsinger-Gonzales E."/>
            <person name="Havlak P."/>
            <person name="Hellsten U."/>
            <person name="Kuo D.H."/>
            <person name="Larsson T."/>
            <person name="Lv J."/>
            <person name="Arendt D."/>
            <person name="Savage R."/>
            <person name="Osoegawa K."/>
            <person name="de Jong P."/>
            <person name="Grimwood J."/>
            <person name="Chapman J.A."/>
            <person name="Shapiro H."/>
            <person name="Aerts A."/>
            <person name="Otillar R.P."/>
            <person name="Terry A.Y."/>
            <person name="Boore J.L."/>
            <person name="Grigoriev I.V."/>
            <person name="Lindberg D.R."/>
            <person name="Seaver E.C."/>
            <person name="Weisblat D.A."/>
            <person name="Putnam N.H."/>
            <person name="Rokhsar D.S."/>
        </authorList>
    </citation>
    <scope>NUCLEOTIDE SEQUENCE</scope>
</reference>
<dbReference type="RefSeq" id="XP_009020066.1">
    <property type="nucleotide sequence ID" value="XM_009021818.1"/>
</dbReference>
<dbReference type="KEGG" id="hro:HELRODRAFT_161948"/>
<sequence length="496" mass="56009">MPLLSLSLRSDNSGLLFVPDTNMALGRRNFSLMGLAVWNGVPWDLRDPACTSEIFLKVAYKHSNNNKINKNNNNNDTNVSSLIGRDFYKNETFILYPSPMDNLYENFSYYSTKFECELENWQPKKNFSTKKIPATFKLTGSHVNNNCRRLKQLRIYLLVVEKSLGFSPLQRPGYSNDLVCNEVIVTCQVTFLRELKLHGAWVASLTIFHASLETPFMSSCSGLKKKAVCGSSIVVGMLKGYDPLYCCFSVKSTKLLLNYTMSLNLPFRIEKQANISIMQVQRCVNDKTTFKCVLDDYPIKSIKFGCTIVNKTTVISGGADTFYKAKNDEISFKIAGEYRCSCQIVVVSCLPNSLDNKTWEGVIEVANCGEKVEFETPKRQTKYLGPVLGFSLANICLISCVVGMVLYKKMKNRKRREHHKEATNVEPQVKTNNKSLIGVVLVVFRRGPAVRGGIFFDYAYCCASVFCVVTNLTISMNHYLILTFSMHGAWFIFSPP</sequence>